<dbReference type="Pfam" id="PF20582">
    <property type="entry name" value="UPF0758_N"/>
    <property type="match status" value="1"/>
</dbReference>
<dbReference type="InterPro" id="IPR025657">
    <property type="entry name" value="RadC_JAB"/>
</dbReference>
<evidence type="ECO:0000256" key="2">
    <source>
        <dbReference type="ARBA" id="ARBA00022723"/>
    </source>
</evidence>
<reference evidence="8 9" key="1">
    <citation type="submission" date="2020-08" db="EMBL/GenBank/DDBJ databases">
        <title>Genomic Encyclopedia of Type Strains, Phase III (KMG-III): the genomes of soil and plant-associated and newly described type strains.</title>
        <authorList>
            <person name="Whitman W."/>
        </authorList>
    </citation>
    <scope>NUCLEOTIDE SEQUENCE [LARGE SCALE GENOMIC DNA]</scope>
    <source>
        <strain evidence="8 9">CECT 8654</strain>
    </source>
</reference>
<evidence type="ECO:0000313" key="8">
    <source>
        <dbReference type="EMBL" id="MBB3048760.1"/>
    </source>
</evidence>
<keyword evidence="9" id="KW-1185">Reference proteome</keyword>
<dbReference type="InterPro" id="IPR010994">
    <property type="entry name" value="RuvA_2-like"/>
</dbReference>
<dbReference type="PANTHER" id="PTHR30471">
    <property type="entry name" value="DNA REPAIR PROTEIN RADC"/>
    <property type="match status" value="1"/>
</dbReference>
<evidence type="ECO:0000256" key="1">
    <source>
        <dbReference type="ARBA" id="ARBA00022670"/>
    </source>
</evidence>
<dbReference type="CDD" id="cd08071">
    <property type="entry name" value="MPN_DUF2466"/>
    <property type="match status" value="1"/>
</dbReference>
<dbReference type="InterPro" id="IPR001405">
    <property type="entry name" value="UPF0758"/>
</dbReference>
<evidence type="ECO:0000256" key="3">
    <source>
        <dbReference type="ARBA" id="ARBA00022801"/>
    </source>
</evidence>
<dbReference type="RefSeq" id="WP_183411526.1">
    <property type="nucleotide sequence ID" value="NZ_JACHWY010000003.1"/>
</dbReference>
<dbReference type="GO" id="GO:0046872">
    <property type="term" value="F:metal ion binding"/>
    <property type="evidence" value="ECO:0007669"/>
    <property type="project" value="UniProtKB-KW"/>
</dbReference>
<keyword evidence="1" id="KW-0645">Protease</keyword>
<keyword evidence="4" id="KW-0862">Zinc</keyword>
<keyword evidence="3" id="KW-0378">Hydrolase</keyword>
<dbReference type="SUPFAM" id="SSF102712">
    <property type="entry name" value="JAB1/MPN domain"/>
    <property type="match status" value="1"/>
</dbReference>
<dbReference type="SUPFAM" id="SSF47781">
    <property type="entry name" value="RuvA domain 2-like"/>
    <property type="match status" value="1"/>
</dbReference>
<evidence type="ECO:0000313" key="9">
    <source>
        <dbReference type="Proteomes" id="UP000537130"/>
    </source>
</evidence>
<evidence type="ECO:0000256" key="6">
    <source>
        <dbReference type="RuleBase" id="RU003797"/>
    </source>
</evidence>
<organism evidence="8 9">
    <name type="scientific">Litorivivens lipolytica</name>
    <dbReference type="NCBI Taxonomy" id="1524264"/>
    <lineage>
        <taxon>Bacteria</taxon>
        <taxon>Pseudomonadati</taxon>
        <taxon>Pseudomonadota</taxon>
        <taxon>Gammaproteobacteria</taxon>
        <taxon>Litorivivens</taxon>
    </lineage>
</organism>
<comment type="caution">
    <text evidence="8">The sequence shown here is derived from an EMBL/GenBank/DDBJ whole genome shotgun (WGS) entry which is preliminary data.</text>
</comment>
<dbReference type="PROSITE" id="PS50249">
    <property type="entry name" value="MPN"/>
    <property type="match status" value="1"/>
</dbReference>
<gene>
    <name evidence="8" type="ORF">FHR99_003034</name>
</gene>
<feature type="domain" description="MPN" evidence="7">
    <location>
        <begin position="102"/>
        <end position="224"/>
    </location>
</feature>
<keyword evidence="2" id="KW-0479">Metal-binding</keyword>
<proteinExistence type="inferred from homology"/>
<dbReference type="InterPro" id="IPR046778">
    <property type="entry name" value="UPF0758_N"/>
</dbReference>
<evidence type="ECO:0000256" key="5">
    <source>
        <dbReference type="ARBA" id="ARBA00023049"/>
    </source>
</evidence>
<dbReference type="AlphaFoldDB" id="A0A7W4W7C9"/>
<dbReference type="InterPro" id="IPR037518">
    <property type="entry name" value="MPN"/>
</dbReference>
<dbReference type="PROSITE" id="PS01302">
    <property type="entry name" value="UPF0758"/>
    <property type="match status" value="1"/>
</dbReference>
<keyword evidence="5" id="KW-0482">Metalloprotease</keyword>
<dbReference type="Gene3D" id="3.40.140.10">
    <property type="entry name" value="Cytidine Deaminase, domain 2"/>
    <property type="match status" value="1"/>
</dbReference>
<dbReference type="InterPro" id="IPR020891">
    <property type="entry name" value="UPF0758_CS"/>
</dbReference>
<comment type="similarity">
    <text evidence="6">Belongs to the UPF0758 family.</text>
</comment>
<dbReference type="NCBIfam" id="NF000642">
    <property type="entry name" value="PRK00024.1"/>
    <property type="match status" value="1"/>
</dbReference>
<dbReference type="Proteomes" id="UP000537130">
    <property type="component" value="Unassembled WGS sequence"/>
</dbReference>
<dbReference type="PANTHER" id="PTHR30471:SF3">
    <property type="entry name" value="UPF0758 PROTEIN YEES-RELATED"/>
    <property type="match status" value="1"/>
</dbReference>
<dbReference type="Pfam" id="PF04002">
    <property type="entry name" value="RadC"/>
    <property type="match status" value="1"/>
</dbReference>
<dbReference type="Gene3D" id="1.10.150.20">
    <property type="entry name" value="5' to 3' exonuclease, C-terminal subdomain"/>
    <property type="match status" value="1"/>
</dbReference>
<dbReference type="GO" id="GO:0006508">
    <property type="term" value="P:proteolysis"/>
    <property type="evidence" value="ECO:0007669"/>
    <property type="project" value="UniProtKB-KW"/>
</dbReference>
<dbReference type="EMBL" id="JACHWY010000003">
    <property type="protein sequence ID" value="MBB3048760.1"/>
    <property type="molecule type" value="Genomic_DNA"/>
</dbReference>
<name>A0A7W4W7C9_9GAMM</name>
<evidence type="ECO:0000259" key="7">
    <source>
        <dbReference type="PROSITE" id="PS50249"/>
    </source>
</evidence>
<protein>
    <submittedName>
        <fullName evidence="8">DNA repair protein RadC</fullName>
    </submittedName>
</protein>
<dbReference type="NCBIfam" id="TIGR00608">
    <property type="entry name" value="radc"/>
    <property type="match status" value="1"/>
</dbReference>
<dbReference type="GO" id="GO:0008237">
    <property type="term" value="F:metallopeptidase activity"/>
    <property type="evidence" value="ECO:0007669"/>
    <property type="project" value="UniProtKB-KW"/>
</dbReference>
<sequence>MAITDWPAAERPRERLLTHGAQSLSDAELLAIFLRTGLPGKSAVDLARELLQQFGSLSALLSANRQHFCQSPGLGDAKFAQLQAVLEMARRHFREALQRDTVLTCAEATRHFLQAQLRNEGREVFSALYLDNQHHLLIYEPLFYGTINGATVYPREVVKRALELNAAAVIVAHNHPSGVAEPSRADIAITARLKQALEVVDIRLLDHCIVAGAEVVSLAERGEV</sequence>
<evidence type="ECO:0000256" key="4">
    <source>
        <dbReference type="ARBA" id="ARBA00022833"/>
    </source>
</evidence>
<accession>A0A7W4W7C9</accession>